<feature type="domain" description="EDRF1 N-terminal" evidence="3">
    <location>
        <begin position="218"/>
        <end position="481"/>
    </location>
</feature>
<proteinExistence type="predicted"/>
<feature type="compositionally biased region" description="Acidic residues" evidence="1">
    <location>
        <begin position="447"/>
        <end position="469"/>
    </location>
</feature>
<feature type="region of interest" description="Disordered" evidence="1">
    <location>
        <begin position="447"/>
        <end position="481"/>
    </location>
</feature>
<evidence type="ECO:0000313" key="4">
    <source>
        <dbReference type="EMBL" id="KAK3095461.1"/>
    </source>
</evidence>
<dbReference type="Pfam" id="PF23788">
    <property type="entry name" value="EDRF1_N"/>
    <property type="match status" value="2"/>
</dbReference>
<feature type="domain" description="EDRF1 N-terminal" evidence="3">
    <location>
        <begin position="41"/>
        <end position="194"/>
    </location>
</feature>
<dbReference type="PANTHER" id="PTHR15000">
    <property type="entry name" value="ERYTHROID DIFFERENTIATION-RELATED FACTOR 1"/>
    <property type="match status" value="1"/>
</dbReference>
<feature type="region of interest" description="Disordered" evidence="1">
    <location>
        <begin position="1"/>
        <end position="24"/>
    </location>
</feature>
<evidence type="ECO:0000259" key="2">
    <source>
        <dbReference type="Pfam" id="PF23723"/>
    </source>
</evidence>
<reference evidence="4" key="1">
    <citation type="submission" date="2019-08" db="EMBL/GenBank/DDBJ databases">
        <title>The improved chromosome-level genome for the pearl oyster Pinctada fucata martensii using PacBio sequencing and Hi-C.</title>
        <authorList>
            <person name="Zheng Z."/>
        </authorList>
    </citation>
    <scope>NUCLEOTIDE SEQUENCE</scope>
    <source>
        <strain evidence="4">ZZ-2019</strain>
        <tissue evidence="4">Adductor muscle</tissue>
    </source>
</reference>
<dbReference type="Proteomes" id="UP001186944">
    <property type="component" value="Unassembled WGS sequence"/>
</dbReference>
<name>A0AA89BUW1_PINIB</name>
<feature type="domain" description="EDRF1 TPR repeats region" evidence="2">
    <location>
        <begin position="751"/>
        <end position="1126"/>
    </location>
</feature>
<evidence type="ECO:0000256" key="1">
    <source>
        <dbReference type="SAM" id="MobiDB-lite"/>
    </source>
</evidence>
<gene>
    <name evidence="4" type="ORF">FSP39_014975</name>
</gene>
<sequence length="1138" mass="131481">MDCGNTESMERDEMGPEKDPEERNRSLIPSHSATLHLLPGIALLKPKTNLNEPPTNWLSNNPKFHQNLYKFMWQRSHPMLSSIGMASHFPDLTGDIDVISNSKNIKKLLKMPFSGSHISMMVHRTGRTLLIDEFDIHKHLLRQQEDDWKWLRDFYFEYVKGSMQVKCVPKKNKTRDNLQSRNMLSKFLYRSIIEAQPDEEDKMRAMSLMQINDSAINRFQDTSQSEEGSSFHQREVLWKFEDLQMLIGTDLPILRRGSNCPCVSLRLRDMNTPINVLTGLDYWLDNLMCDVPEVAMCFHLNGIVQRYELIKTEEIPEMQGSQFNPEVVTDIARNILSFLKSNATKEGHTYWLYKGVDEDVVKLYDLTSLAKDSDVEDTANPFAVPLGMLLYTVARNMYQNPNKRKKATIKMLLETCLILLDQEKHAQVCTSARFLLADIFVPDGVLNDEESDIEDEEDDKEEEEEDENSHDDKGSWQEAKEENISTVKVQALCRKSNYHHYHEVSLLRLTQDLRDRCTEATHHTATGLQCLDRDFTVQIHKQKNLVEEQAQCYKDQAIPLHYEPLNMSAPPHDETDHPLHDKEQEQLAEPEPSRSWHRLLKVLLLRKATIAFCTVARKEMALKDVGSCLKNIDLALKCFAGIRTLLPKKAKENFEVLAAVLTIAGDAHMSFIQQNLKVSEIMSCLTNLSEDEINIIESVKREVDDFGYDWVLEMDINIGANLEKACQCYREAYHLMKNSSLKVAREGVVTLVKRYGNIKNELGVWYMNQAQQCLQQDSETFSKDKMEGLLKRSLVYLQEGVDLFDEISDSANMALLLSNKGRLMRLYAQIYTQGTLSSDNPEFSAQERLYYNKATESYQKALTCLGSKDKHRDIWDTVCWELSTTYFNMAMLLQDYAPLSKFSKDEVEKEVTDLMNRSLRYCNTENSGLHQPMYSYRAAMINHRLASLYHSSYREEKSEQRRKYLRQLAESHYRKASSQFQTLECQMELLRTRLELVALHEFSMSIQSSAKGRTRCLSQAISSLVSCSPVLTQMIKLSEDSEFREKLHIEGKDLTNILESRLKFLLLQLIKSYKEIKKGKNGDVDFPQVKQLYSDSLKPALKTEANDIIVIQCKWNWLISLLEKTKSLHKNIFLQDPG</sequence>
<evidence type="ECO:0000259" key="3">
    <source>
        <dbReference type="Pfam" id="PF23788"/>
    </source>
</evidence>
<dbReference type="PANTHER" id="PTHR15000:SF1">
    <property type="entry name" value="ERYTHROID DIFFERENTIATION-RELATED FACTOR 1"/>
    <property type="match status" value="1"/>
</dbReference>
<feature type="compositionally biased region" description="Basic and acidic residues" evidence="1">
    <location>
        <begin position="571"/>
        <end position="585"/>
    </location>
</feature>
<dbReference type="AlphaFoldDB" id="A0AA89BUW1"/>
<feature type="region of interest" description="Disordered" evidence="1">
    <location>
        <begin position="564"/>
        <end position="592"/>
    </location>
</feature>
<feature type="compositionally biased region" description="Basic and acidic residues" evidence="1">
    <location>
        <begin position="8"/>
        <end position="24"/>
    </location>
</feature>
<evidence type="ECO:0008006" key="6">
    <source>
        <dbReference type="Google" id="ProtNLM"/>
    </source>
</evidence>
<organism evidence="4 5">
    <name type="scientific">Pinctada imbricata</name>
    <name type="common">Atlantic pearl-oyster</name>
    <name type="synonym">Pinctada martensii</name>
    <dbReference type="NCBI Taxonomy" id="66713"/>
    <lineage>
        <taxon>Eukaryota</taxon>
        <taxon>Metazoa</taxon>
        <taxon>Spiralia</taxon>
        <taxon>Lophotrochozoa</taxon>
        <taxon>Mollusca</taxon>
        <taxon>Bivalvia</taxon>
        <taxon>Autobranchia</taxon>
        <taxon>Pteriomorphia</taxon>
        <taxon>Pterioida</taxon>
        <taxon>Pterioidea</taxon>
        <taxon>Pteriidae</taxon>
        <taxon>Pinctada</taxon>
    </lineage>
</organism>
<keyword evidence="5" id="KW-1185">Reference proteome</keyword>
<feature type="compositionally biased region" description="Basic and acidic residues" evidence="1">
    <location>
        <begin position="470"/>
        <end position="481"/>
    </location>
</feature>
<evidence type="ECO:0000313" key="5">
    <source>
        <dbReference type="Proteomes" id="UP001186944"/>
    </source>
</evidence>
<accession>A0AA89BUW1</accession>
<protein>
    <recommendedName>
        <fullName evidence="6">Erythroid differentiation-related factor 1</fullName>
    </recommendedName>
</protein>
<dbReference type="InterPro" id="IPR056583">
    <property type="entry name" value="EDRF1_TPR"/>
</dbReference>
<dbReference type="GO" id="GO:0045893">
    <property type="term" value="P:positive regulation of DNA-templated transcription"/>
    <property type="evidence" value="ECO:0007669"/>
    <property type="project" value="TreeGrafter"/>
</dbReference>
<dbReference type="InterPro" id="IPR056582">
    <property type="entry name" value="EDRF1_N"/>
</dbReference>
<comment type="caution">
    <text evidence="4">The sequence shown here is derived from an EMBL/GenBank/DDBJ whole genome shotgun (WGS) entry which is preliminary data.</text>
</comment>
<dbReference type="EMBL" id="VSWD01000008">
    <property type="protein sequence ID" value="KAK3095461.1"/>
    <property type="molecule type" value="Genomic_DNA"/>
</dbReference>
<dbReference type="Pfam" id="PF23723">
    <property type="entry name" value="TPR_EDRF1"/>
    <property type="match status" value="1"/>
</dbReference>